<accession>A0A940YFC4</accession>
<dbReference type="GO" id="GO:0005507">
    <property type="term" value="F:copper ion binding"/>
    <property type="evidence" value="ECO:0007669"/>
    <property type="project" value="TreeGrafter"/>
</dbReference>
<organism evidence="11 12">
    <name type="scientific">Ideonella alba</name>
    <dbReference type="NCBI Taxonomy" id="2824118"/>
    <lineage>
        <taxon>Bacteria</taxon>
        <taxon>Pseudomonadati</taxon>
        <taxon>Pseudomonadota</taxon>
        <taxon>Betaproteobacteria</taxon>
        <taxon>Burkholderiales</taxon>
        <taxon>Sphaerotilaceae</taxon>
        <taxon>Ideonella</taxon>
    </lineage>
</organism>
<evidence type="ECO:0000313" key="12">
    <source>
        <dbReference type="Proteomes" id="UP000676246"/>
    </source>
</evidence>
<dbReference type="GO" id="GO:0016787">
    <property type="term" value="F:hydrolase activity"/>
    <property type="evidence" value="ECO:0007669"/>
    <property type="project" value="UniProtKB-KW"/>
</dbReference>
<dbReference type="EMBL" id="JAGQDD010000008">
    <property type="protein sequence ID" value="MBQ0931445.1"/>
    <property type="molecule type" value="Genomic_DNA"/>
</dbReference>
<dbReference type="Pfam" id="PF02578">
    <property type="entry name" value="Cu-oxidase_4"/>
    <property type="match status" value="1"/>
</dbReference>
<dbReference type="PANTHER" id="PTHR30616">
    <property type="entry name" value="UNCHARACTERIZED PROTEIN YFIH"/>
    <property type="match status" value="1"/>
</dbReference>
<dbReference type="InterPro" id="IPR003730">
    <property type="entry name" value="Cu_polyphenol_OxRdtase"/>
</dbReference>
<evidence type="ECO:0000256" key="3">
    <source>
        <dbReference type="ARBA" id="ARBA00022679"/>
    </source>
</evidence>
<evidence type="ECO:0000256" key="9">
    <source>
        <dbReference type="ARBA" id="ARBA00049893"/>
    </source>
</evidence>
<evidence type="ECO:0000256" key="4">
    <source>
        <dbReference type="ARBA" id="ARBA00022723"/>
    </source>
</evidence>
<evidence type="ECO:0000256" key="2">
    <source>
        <dbReference type="ARBA" id="ARBA00007353"/>
    </source>
</evidence>
<evidence type="ECO:0000256" key="5">
    <source>
        <dbReference type="ARBA" id="ARBA00022801"/>
    </source>
</evidence>
<keyword evidence="5" id="KW-0378">Hydrolase</keyword>
<dbReference type="InterPro" id="IPR038371">
    <property type="entry name" value="Cu_polyphenol_OxRdtase_sf"/>
</dbReference>
<keyword evidence="6" id="KW-0862">Zinc</keyword>
<dbReference type="InterPro" id="IPR011324">
    <property type="entry name" value="Cytotoxic_necrot_fac-like_cat"/>
</dbReference>
<protein>
    <recommendedName>
        <fullName evidence="10">Purine nucleoside phosphorylase</fullName>
    </recommendedName>
</protein>
<sequence>MSTRAGGVSLAPFDALNLRPSGLRADAVDDPLAIAENQRRWAAVMAPARPVWLDQVHGARVVRLGLADLNEASGPFHQADAAVTTVRGVACTVLVADCLPVLLADVRGVAVGAAHAGWRGLAGGVLEATVAELCDAADCAPAALQAWLGACIGPTAFEVGEDVRAAFGASAQAHFRPTGEAGKWWADLPALARQRLAAVGVSQVSGGRWCTVSDRSRFFSFRRDRVTGRHAASVWLA</sequence>
<dbReference type="Proteomes" id="UP000676246">
    <property type="component" value="Unassembled WGS sequence"/>
</dbReference>
<gene>
    <name evidence="11" type="primary">pgeF</name>
    <name evidence="11" type="ORF">KAK03_13205</name>
</gene>
<dbReference type="AlphaFoldDB" id="A0A940YFC4"/>
<evidence type="ECO:0000256" key="8">
    <source>
        <dbReference type="ARBA" id="ARBA00048968"/>
    </source>
</evidence>
<comment type="catalytic activity">
    <reaction evidence="8">
        <text>adenosine + phosphate = alpha-D-ribose 1-phosphate + adenine</text>
        <dbReference type="Rhea" id="RHEA:27642"/>
        <dbReference type="ChEBI" id="CHEBI:16335"/>
        <dbReference type="ChEBI" id="CHEBI:16708"/>
        <dbReference type="ChEBI" id="CHEBI:43474"/>
        <dbReference type="ChEBI" id="CHEBI:57720"/>
        <dbReference type="EC" id="2.4.2.1"/>
    </reaction>
    <physiologicalReaction direction="left-to-right" evidence="8">
        <dbReference type="Rhea" id="RHEA:27643"/>
    </physiologicalReaction>
</comment>
<dbReference type="CDD" id="cd16833">
    <property type="entry name" value="YfiH"/>
    <property type="match status" value="1"/>
</dbReference>
<evidence type="ECO:0000256" key="10">
    <source>
        <dbReference type="RuleBase" id="RU361274"/>
    </source>
</evidence>
<comment type="catalytic activity">
    <reaction evidence="1">
        <text>inosine + phosphate = alpha-D-ribose 1-phosphate + hypoxanthine</text>
        <dbReference type="Rhea" id="RHEA:27646"/>
        <dbReference type="ChEBI" id="CHEBI:17368"/>
        <dbReference type="ChEBI" id="CHEBI:17596"/>
        <dbReference type="ChEBI" id="CHEBI:43474"/>
        <dbReference type="ChEBI" id="CHEBI:57720"/>
        <dbReference type="EC" id="2.4.2.1"/>
    </reaction>
    <physiologicalReaction direction="left-to-right" evidence="1">
        <dbReference type="Rhea" id="RHEA:27647"/>
    </physiologicalReaction>
</comment>
<proteinExistence type="inferred from homology"/>
<dbReference type="Gene3D" id="3.60.140.10">
    <property type="entry name" value="CNF1/YfiH-like putative cysteine hydrolases"/>
    <property type="match status" value="1"/>
</dbReference>
<evidence type="ECO:0000313" key="11">
    <source>
        <dbReference type="EMBL" id="MBQ0931445.1"/>
    </source>
</evidence>
<name>A0A940YFC4_9BURK</name>
<keyword evidence="3" id="KW-0808">Transferase</keyword>
<keyword evidence="12" id="KW-1185">Reference proteome</keyword>
<evidence type="ECO:0000256" key="1">
    <source>
        <dbReference type="ARBA" id="ARBA00000553"/>
    </source>
</evidence>
<dbReference type="NCBIfam" id="TIGR00726">
    <property type="entry name" value="peptidoglycan editing factor PgeF"/>
    <property type="match status" value="1"/>
</dbReference>
<dbReference type="SUPFAM" id="SSF64438">
    <property type="entry name" value="CNF1/YfiH-like putative cysteine hydrolases"/>
    <property type="match status" value="1"/>
</dbReference>
<comment type="catalytic activity">
    <reaction evidence="7">
        <text>adenosine + H2O + H(+) = inosine + NH4(+)</text>
        <dbReference type="Rhea" id="RHEA:24408"/>
        <dbReference type="ChEBI" id="CHEBI:15377"/>
        <dbReference type="ChEBI" id="CHEBI:15378"/>
        <dbReference type="ChEBI" id="CHEBI:16335"/>
        <dbReference type="ChEBI" id="CHEBI:17596"/>
        <dbReference type="ChEBI" id="CHEBI:28938"/>
        <dbReference type="EC" id="3.5.4.4"/>
    </reaction>
    <physiologicalReaction direction="left-to-right" evidence="7">
        <dbReference type="Rhea" id="RHEA:24409"/>
    </physiologicalReaction>
</comment>
<reference evidence="11 12" key="1">
    <citation type="submission" date="2021-04" db="EMBL/GenBank/DDBJ databases">
        <title>The genome sequence of Ideonella sp. 3Y2.</title>
        <authorList>
            <person name="Liu Y."/>
        </authorList>
    </citation>
    <scope>NUCLEOTIDE SEQUENCE [LARGE SCALE GENOMIC DNA]</scope>
    <source>
        <strain evidence="11 12">3Y2</strain>
    </source>
</reference>
<dbReference type="PANTHER" id="PTHR30616:SF2">
    <property type="entry name" value="PURINE NUCLEOSIDE PHOSPHORYLASE LACC1"/>
    <property type="match status" value="1"/>
</dbReference>
<comment type="caution">
    <text evidence="11">The sequence shown here is derived from an EMBL/GenBank/DDBJ whole genome shotgun (WGS) entry which is preliminary data.</text>
</comment>
<keyword evidence="4" id="KW-0479">Metal-binding</keyword>
<dbReference type="RefSeq" id="WP_210854419.1">
    <property type="nucleotide sequence ID" value="NZ_JAGQDD010000008.1"/>
</dbReference>
<dbReference type="GO" id="GO:0017061">
    <property type="term" value="F:S-methyl-5-thioadenosine phosphorylase activity"/>
    <property type="evidence" value="ECO:0007669"/>
    <property type="project" value="UniProtKB-EC"/>
</dbReference>
<comment type="similarity">
    <text evidence="2 10">Belongs to the purine nucleoside phosphorylase YfiH/LACC1 family.</text>
</comment>
<evidence type="ECO:0000256" key="6">
    <source>
        <dbReference type="ARBA" id="ARBA00022833"/>
    </source>
</evidence>
<comment type="catalytic activity">
    <reaction evidence="9">
        <text>S-methyl-5'-thioadenosine + phosphate = 5-(methylsulfanyl)-alpha-D-ribose 1-phosphate + adenine</text>
        <dbReference type="Rhea" id="RHEA:11852"/>
        <dbReference type="ChEBI" id="CHEBI:16708"/>
        <dbReference type="ChEBI" id="CHEBI:17509"/>
        <dbReference type="ChEBI" id="CHEBI:43474"/>
        <dbReference type="ChEBI" id="CHEBI:58533"/>
        <dbReference type="EC" id="2.4.2.28"/>
    </reaction>
    <physiologicalReaction direction="left-to-right" evidence="9">
        <dbReference type="Rhea" id="RHEA:11853"/>
    </physiologicalReaction>
</comment>
<evidence type="ECO:0000256" key="7">
    <source>
        <dbReference type="ARBA" id="ARBA00047989"/>
    </source>
</evidence>